<evidence type="ECO:0000256" key="4">
    <source>
        <dbReference type="PIRSR" id="PIRSR604294-1"/>
    </source>
</evidence>
<gene>
    <name evidence="6" type="primary">LSDX1-0</name>
    <name evidence="6" type="ORF">Cob_v008609</name>
</gene>
<keyword evidence="7" id="KW-1185">Reference proteome</keyword>
<name>A0A484FLE4_COLOR</name>
<comment type="caution">
    <text evidence="6">The sequence shown here is derived from an EMBL/GenBank/DDBJ whole genome shotgun (WGS) entry which is preliminary data.</text>
</comment>
<keyword evidence="3 4" id="KW-0408">Iron</keyword>
<feature type="region of interest" description="Disordered" evidence="5">
    <location>
        <begin position="154"/>
        <end position="184"/>
    </location>
</feature>
<evidence type="ECO:0000256" key="2">
    <source>
        <dbReference type="ARBA" id="ARBA00022723"/>
    </source>
</evidence>
<dbReference type="Pfam" id="PF03055">
    <property type="entry name" value="RPE65"/>
    <property type="match status" value="1"/>
</dbReference>
<comment type="cofactor">
    <cofactor evidence="4">
        <name>Fe(2+)</name>
        <dbReference type="ChEBI" id="CHEBI:29033"/>
    </cofactor>
    <text evidence="4">Binds 1 Fe(2+) ion per subunit.</text>
</comment>
<evidence type="ECO:0000256" key="1">
    <source>
        <dbReference type="ARBA" id="ARBA00006787"/>
    </source>
</evidence>
<dbReference type="OrthoDB" id="1069523at2759"/>
<feature type="binding site" evidence="4">
    <location>
        <position position="148"/>
    </location>
    <ligand>
        <name>Fe cation</name>
        <dbReference type="ChEBI" id="CHEBI:24875"/>
        <note>catalytic</note>
    </ligand>
</feature>
<dbReference type="AlphaFoldDB" id="A0A484FLE4"/>
<dbReference type="InterPro" id="IPR004294">
    <property type="entry name" value="Carotenoid_Oase"/>
</dbReference>
<dbReference type="GO" id="GO:0016702">
    <property type="term" value="F:oxidoreductase activity, acting on single donors with incorporation of molecular oxygen, incorporation of two atoms of oxygen"/>
    <property type="evidence" value="ECO:0007669"/>
    <property type="project" value="InterPro"/>
</dbReference>
<proteinExistence type="inferred from homology"/>
<keyword evidence="2 4" id="KW-0479">Metal-binding</keyword>
<evidence type="ECO:0000313" key="7">
    <source>
        <dbReference type="Proteomes" id="UP000014480"/>
    </source>
</evidence>
<sequence length="184" mass="20876">MDMHRLKPLEWQRLPSKVWPGMDKASWPPCDANFDNAVFNRPTRYEGEVCNLEVYRKIRPSISGTFYRIMLEPYHVPFVENDVGPRHFFQEPPFDPRHPGAAEGDGHLIALVNSFDEMSSELVIVDCDDFEEHAAIAKLPVRMRPGFHGNWVDDSDIDGRPVTVPESTVPHRGNGSNGRKGTHG</sequence>
<dbReference type="GO" id="GO:0046872">
    <property type="term" value="F:metal ion binding"/>
    <property type="evidence" value="ECO:0007669"/>
    <property type="project" value="UniProtKB-KW"/>
</dbReference>
<dbReference type="EMBL" id="AMCV02000023">
    <property type="protein sequence ID" value="TDZ18596.1"/>
    <property type="molecule type" value="Genomic_DNA"/>
</dbReference>
<evidence type="ECO:0000256" key="5">
    <source>
        <dbReference type="SAM" id="MobiDB-lite"/>
    </source>
</evidence>
<dbReference type="Proteomes" id="UP000014480">
    <property type="component" value="Unassembled WGS sequence"/>
</dbReference>
<accession>A0A484FLE4</accession>
<reference evidence="7" key="1">
    <citation type="journal article" date="2013" name="New Phytol.">
        <title>Comparative genomic and transcriptomic analyses reveal the hemibiotrophic stage shift of Colletotrichum fungi.</title>
        <authorList>
            <person name="Gan P."/>
            <person name="Ikeda K."/>
            <person name="Irieda H."/>
            <person name="Narusaka M."/>
            <person name="O'Connell R.J."/>
            <person name="Narusaka Y."/>
            <person name="Takano Y."/>
            <person name="Kubo Y."/>
            <person name="Shirasu K."/>
        </authorList>
    </citation>
    <scope>NUCLEOTIDE SEQUENCE [LARGE SCALE GENOMIC DNA]</scope>
    <source>
        <strain evidence="7">104-T / ATCC 96160 / CBS 514.97 / LARS 414 / MAFF 240422</strain>
    </source>
</reference>
<protein>
    <submittedName>
        <fullName evidence="6">Lignostilbene-alpha,beta-dioxygenase isozyme I</fullName>
    </submittedName>
</protein>
<evidence type="ECO:0000256" key="3">
    <source>
        <dbReference type="ARBA" id="ARBA00023004"/>
    </source>
</evidence>
<organism evidence="6 7">
    <name type="scientific">Colletotrichum orbiculare (strain 104-T / ATCC 96160 / CBS 514.97 / LARS 414 / MAFF 240422)</name>
    <name type="common">Cucumber anthracnose fungus</name>
    <name type="synonym">Colletotrichum lagenarium</name>
    <dbReference type="NCBI Taxonomy" id="1213857"/>
    <lineage>
        <taxon>Eukaryota</taxon>
        <taxon>Fungi</taxon>
        <taxon>Dikarya</taxon>
        <taxon>Ascomycota</taxon>
        <taxon>Pezizomycotina</taxon>
        <taxon>Sordariomycetes</taxon>
        <taxon>Hypocreomycetidae</taxon>
        <taxon>Glomerellales</taxon>
        <taxon>Glomerellaceae</taxon>
        <taxon>Colletotrichum</taxon>
        <taxon>Colletotrichum orbiculare species complex</taxon>
    </lineage>
</organism>
<comment type="similarity">
    <text evidence="1">Belongs to the carotenoid oxygenase family.</text>
</comment>
<reference evidence="7" key="2">
    <citation type="journal article" date="2019" name="Mol. Plant Microbe Interact.">
        <title>Genome sequence resources for four phytopathogenic fungi from the Colletotrichum orbiculare species complex.</title>
        <authorList>
            <person name="Gan P."/>
            <person name="Tsushima A."/>
            <person name="Narusaka M."/>
            <person name="Narusaka Y."/>
            <person name="Takano Y."/>
            <person name="Kubo Y."/>
            <person name="Shirasu K."/>
        </authorList>
    </citation>
    <scope>GENOME REANNOTATION</scope>
    <source>
        <strain evidence="7">104-T / ATCC 96160 / CBS 514.97 / LARS 414 / MAFF 240422</strain>
    </source>
</reference>
<evidence type="ECO:0000313" key="6">
    <source>
        <dbReference type="EMBL" id="TDZ18596.1"/>
    </source>
</evidence>
<dbReference type="STRING" id="1213857.A0A484FLE4"/>